<accession>G7JDB5</accession>
<keyword evidence="6" id="KW-1185">Reference proteome</keyword>
<reference evidence="5" key="3">
    <citation type="submission" date="2015-04" db="UniProtKB">
        <authorList>
            <consortium name="EnsemblPlants"/>
        </authorList>
    </citation>
    <scope>IDENTIFICATION</scope>
    <source>
        <strain evidence="5">cv. Jemalong A17</strain>
    </source>
</reference>
<dbReference type="Proteomes" id="UP000002051">
    <property type="component" value="Chromosome 4"/>
</dbReference>
<feature type="transmembrane region" description="Helical" evidence="2">
    <location>
        <begin position="60"/>
        <end position="78"/>
    </location>
</feature>
<feature type="transmembrane region" description="Helical" evidence="2">
    <location>
        <begin position="90"/>
        <end position="107"/>
    </location>
</feature>
<dbReference type="STRING" id="3880.G7JDB5"/>
<dbReference type="PaxDb" id="3880-AES87243"/>
<protein>
    <submittedName>
        <fullName evidence="4">Plant phosphoribosyltransferase carboxy-terminal protein</fullName>
    </submittedName>
</protein>
<feature type="domain" description="Multiple C2" evidence="3">
    <location>
        <begin position="94"/>
        <end position="155"/>
    </location>
</feature>
<evidence type="ECO:0000259" key="3">
    <source>
        <dbReference type="Pfam" id="PF08372"/>
    </source>
</evidence>
<organism evidence="4 6">
    <name type="scientific">Medicago truncatula</name>
    <name type="common">Barrel medic</name>
    <name type="synonym">Medicago tribuloides</name>
    <dbReference type="NCBI Taxonomy" id="3880"/>
    <lineage>
        <taxon>Eukaryota</taxon>
        <taxon>Viridiplantae</taxon>
        <taxon>Streptophyta</taxon>
        <taxon>Embryophyta</taxon>
        <taxon>Tracheophyta</taxon>
        <taxon>Spermatophyta</taxon>
        <taxon>Magnoliopsida</taxon>
        <taxon>eudicotyledons</taxon>
        <taxon>Gunneridae</taxon>
        <taxon>Pentapetalae</taxon>
        <taxon>rosids</taxon>
        <taxon>fabids</taxon>
        <taxon>Fabales</taxon>
        <taxon>Fabaceae</taxon>
        <taxon>Papilionoideae</taxon>
        <taxon>50 kb inversion clade</taxon>
        <taxon>NPAAA clade</taxon>
        <taxon>Hologalegina</taxon>
        <taxon>IRL clade</taxon>
        <taxon>Trifolieae</taxon>
        <taxon>Medicago</taxon>
    </lineage>
</organism>
<dbReference type="HOGENOM" id="CLU_1698134_0_0_1"/>
<dbReference type="EnsemblPlants" id="AES87243">
    <property type="protein sequence ID" value="AES87243"/>
    <property type="gene ID" value="MTR_4g023230"/>
</dbReference>
<evidence type="ECO:0000313" key="4">
    <source>
        <dbReference type="EMBL" id="AES87243.1"/>
    </source>
</evidence>
<dbReference type="InterPro" id="IPR013583">
    <property type="entry name" value="MCTP_C"/>
</dbReference>
<dbReference type="EMBL" id="CM001220">
    <property type="protein sequence ID" value="AES87243.1"/>
    <property type="molecule type" value="Genomic_DNA"/>
</dbReference>
<evidence type="ECO:0000313" key="6">
    <source>
        <dbReference type="Proteomes" id="UP000002051"/>
    </source>
</evidence>
<evidence type="ECO:0000313" key="5">
    <source>
        <dbReference type="EnsemblPlants" id="AES87243"/>
    </source>
</evidence>
<evidence type="ECO:0000256" key="2">
    <source>
        <dbReference type="SAM" id="Phobius"/>
    </source>
</evidence>
<proteinExistence type="predicted"/>
<dbReference type="eggNOG" id="ENOG502QR9H">
    <property type="taxonomic scope" value="Eukaryota"/>
</dbReference>
<keyword evidence="4" id="KW-0328">Glycosyltransferase</keyword>
<evidence type="ECO:0000256" key="1">
    <source>
        <dbReference type="ARBA" id="ARBA00022737"/>
    </source>
</evidence>
<dbReference type="InterPro" id="IPR047259">
    <property type="entry name" value="QUIRKY-like"/>
</dbReference>
<dbReference type="PANTHER" id="PTHR31425:SF24">
    <property type="entry name" value="MULTIPLE C2 DOMAIN AND TRANSMEMBRANE REGION PROTEIN 2"/>
    <property type="match status" value="1"/>
</dbReference>
<dbReference type="GO" id="GO:0016757">
    <property type="term" value="F:glycosyltransferase activity"/>
    <property type="evidence" value="ECO:0007669"/>
    <property type="project" value="UniProtKB-KW"/>
</dbReference>
<dbReference type="PANTHER" id="PTHR31425">
    <property type="entry name" value="PHOSPHORIBOSYLANTHRANILATE TRANSFERASE ISOFORM 1"/>
    <property type="match status" value="1"/>
</dbReference>
<keyword evidence="2" id="KW-0812">Transmembrane</keyword>
<sequence>MKDVHGSIDAYRVPKYGQEWTQLMSYRRFHVLGVKRIGELQLAARGLLHTHSMRTRKPNFFSLMLFFFGLITFGRWFNDVCHSKNHITSILVHILFLILFFIGLWNYRFCPPQSLYMETKLSWAEYVHPDELDKVFDTFPTSRSHDMVRMRYDRI</sequence>
<keyword evidence="2" id="KW-0472">Membrane</keyword>
<keyword evidence="4" id="KW-0808">Transferase</keyword>
<gene>
    <name evidence="4" type="ordered locus">MTR_4g023230</name>
</gene>
<reference evidence="4 6" key="1">
    <citation type="journal article" date="2011" name="Nature">
        <title>The Medicago genome provides insight into the evolution of rhizobial symbioses.</title>
        <authorList>
            <person name="Young N.D."/>
            <person name="Debelle F."/>
            <person name="Oldroyd G.E."/>
            <person name="Geurts R."/>
            <person name="Cannon S.B."/>
            <person name="Udvardi M.K."/>
            <person name="Benedito V.A."/>
            <person name="Mayer K.F."/>
            <person name="Gouzy J."/>
            <person name="Schoof H."/>
            <person name="Van de Peer Y."/>
            <person name="Proost S."/>
            <person name="Cook D.R."/>
            <person name="Meyers B.C."/>
            <person name="Spannagl M."/>
            <person name="Cheung F."/>
            <person name="De Mita S."/>
            <person name="Krishnakumar V."/>
            <person name="Gundlach H."/>
            <person name="Zhou S."/>
            <person name="Mudge J."/>
            <person name="Bharti A.K."/>
            <person name="Murray J.D."/>
            <person name="Naoumkina M.A."/>
            <person name="Rosen B."/>
            <person name="Silverstein K.A."/>
            <person name="Tang H."/>
            <person name="Rombauts S."/>
            <person name="Zhao P.X."/>
            <person name="Zhou P."/>
            <person name="Barbe V."/>
            <person name="Bardou P."/>
            <person name="Bechner M."/>
            <person name="Bellec A."/>
            <person name="Berger A."/>
            <person name="Berges H."/>
            <person name="Bidwell S."/>
            <person name="Bisseling T."/>
            <person name="Choisne N."/>
            <person name="Couloux A."/>
            <person name="Denny R."/>
            <person name="Deshpande S."/>
            <person name="Dai X."/>
            <person name="Doyle J.J."/>
            <person name="Dudez A.M."/>
            <person name="Farmer A.D."/>
            <person name="Fouteau S."/>
            <person name="Franken C."/>
            <person name="Gibelin C."/>
            <person name="Gish J."/>
            <person name="Goldstein S."/>
            <person name="Gonzalez A.J."/>
            <person name="Green P.J."/>
            <person name="Hallab A."/>
            <person name="Hartog M."/>
            <person name="Hua A."/>
            <person name="Humphray S.J."/>
            <person name="Jeong D.H."/>
            <person name="Jing Y."/>
            <person name="Jocker A."/>
            <person name="Kenton S.M."/>
            <person name="Kim D.J."/>
            <person name="Klee K."/>
            <person name="Lai H."/>
            <person name="Lang C."/>
            <person name="Lin S."/>
            <person name="Macmil S.L."/>
            <person name="Magdelenat G."/>
            <person name="Matthews L."/>
            <person name="McCorrison J."/>
            <person name="Monaghan E.L."/>
            <person name="Mun J.H."/>
            <person name="Najar F.Z."/>
            <person name="Nicholson C."/>
            <person name="Noirot C."/>
            <person name="O'Bleness M."/>
            <person name="Paule C.R."/>
            <person name="Poulain J."/>
            <person name="Prion F."/>
            <person name="Qin B."/>
            <person name="Qu C."/>
            <person name="Retzel E.F."/>
            <person name="Riddle C."/>
            <person name="Sallet E."/>
            <person name="Samain S."/>
            <person name="Samson N."/>
            <person name="Sanders I."/>
            <person name="Saurat O."/>
            <person name="Scarpelli C."/>
            <person name="Schiex T."/>
            <person name="Segurens B."/>
            <person name="Severin A.J."/>
            <person name="Sherrier D.J."/>
            <person name="Shi R."/>
            <person name="Sims S."/>
            <person name="Singer S.R."/>
            <person name="Sinharoy S."/>
            <person name="Sterck L."/>
            <person name="Viollet A."/>
            <person name="Wang B.B."/>
            <person name="Wang K."/>
            <person name="Wang M."/>
            <person name="Wang X."/>
            <person name="Warfsmann J."/>
            <person name="Weissenbach J."/>
            <person name="White D.D."/>
            <person name="White J.D."/>
            <person name="Wiley G.B."/>
            <person name="Wincker P."/>
            <person name="Xing Y."/>
            <person name="Yang L."/>
            <person name="Yao Z."/>
            <person name="Ying F."/>
            <person name="Zhai J."/>
            <person name="Zhou L."/>
            <person name="Zuber A."/>
            <person name="Denarie J."/>
            <person name="Dixon R.A."/>
            <person name="May G.D."/>
            <person name="Schwartz D.C."/>
            <person name="Rogers J."/>
            <person name="Quetier F."/>
            <person name="Town C.D."/>
            <person name="Roe B.A."/>
        </authorList>
    </citation>
    <scope>NUCLEOTIDE SEQUENCE [LARGE SCALE GENOMIC DNA]</scope>
    <source>
        <strain evidence="4">A17</strain>
        <strain evidence="5 6">cv. Jemalong A17</strain>
    </source>
</reference>
<name>G7JDB5_MEDTR</name>
<keyword evidence="1" id="KW-0677">Repeat</keyword>
<keyword evidence="2" id="KW-1133">Transmembrane helix</keyword>
<dbReference type="AlphaFoldDB" id="G7JDB5"/>
<dbReference type="Pfam" id="PF08372">
    <property type="entry name" value="PRT_C"/>
    <property type="match status" value="1"/>
</dbReference>
<reference evidence="4 6" key="2">
    <citation type="journal article" date="2014" name="BMC Genomics">
        <title>An improved genome release (version Mt4.0) for the model legume Medicago truncatula.</title>
        <authorList>
            <person name="Tang H."/>
            <person name="Krishnakumar V."/>
            <person name="Bidwell S."/>
            <person name="Rosen B."/>
            <person name="Chan A."/>
            <person name="Zhou S."/>
            <person name="Gentzbittel L."/>
            <person name="Childs K.L."/>
            <person name="Yandell M."/>
            <person name="Gundlach H."/>
            <person name="Mayer K.F."/>
            <person name="Schwartz D.C."/>
            <person name="Town C.D."/>
        </authorList>
    </citation>
    <scope>GENOME REANNOTATION</scope>
    <source>
        <strain evidence="4">A17</strain>
        <strain evidence="5 6">cv. Jemalong A17</strain>
    </source>
</reference>